<evidence type="ECO:0000256" key="1">
    <source>
        <dbReference type="SAM" id="MobiDB-lite"/>
    </source>
</evidence>
<reference evidence="2 3" key="1">
    <citation type="submission" date="2023-10" db="EMBL/GenBank/DDBJ databases">
        <title>Surface-active antibiotics is a multifunctional adaptation for post-fire microbes.</title>
        <authorList>
            <person name="Liu M.D."/>
            <person name="Du Y."/>
            <person name="Koupaei S.K."/>
            <person name="Kim N.R."/>
            <person name="Zhang W."/>
            <person name="Traxler M.F."/>
        </authorList>
    </citation>
    <scope>NUCLEOTIDE SEQUENCE [LARGE SCALE GENOMIC DNA]</scope>
    <source>
        <strain evidence="2 3">F3</strain>
    </source>
</reference>
<organism evidence="2 3">
    <name type="scientific">Paraburkholderia kirstenboschensis</name>
    <dbReference type="NCBI Taxonomy" id="1245436"/>
    <lineage>
        <taxon>Bacteria</taxon>
        <taxon>Pseudomonadati</taxon>
        <taxon>Pseudomonadota</taxon>
        <taxon>Betaproteobacteria</taxon>
        <taxon>Burkholderiales</taxon>
        <taxon>Burkholderiaceae</taxon>
        <taxon>Paraburkholderia</taxon>
    </lineage>
</organism>
<feature type="region of interest" description="Disordered" evidence="1">
    <location>
        <begin position="63"/>
        <end position="84"/>
    </location>
</feature>
<sequence>MTDAIWDAIGTAAETGFIAILPLCGFLARSAWPANQKSFHQKSFAGPGAEVRAPTLHSQATLLATVPRGNQDENRAPIRSESGPAIVLAQSKRVA</sequence>
<protein>
    <submittedName>
        <fullName evidence="2">Uncharacterized protein</fullName>
    </submittedName>
</protein>
<keyword evidence="3" id="KW-1185">Reference proteome</keyword>
<dbReference type="EMBL" id="CP136511">
    <property type="protein sequence ID" value="WOD13988.1"/>
    <property type="molecule type" value="Genomic_DNA"/>
</dbReference>
<dbReference type="RefSeq" id="WP_317015730.1">
    <property type="nucleotide sequence ID" value="NZ_CP136511.1"/>
</dbReference>
<gene>
    <name evidence="2" type="ORF">RW095_00095</name>
</gene>
<proteinExistence type="predicted"/>
<accession>A0ABZ0ECQ9</accession>
<name>A0ABZ0ECQ9_9BURK</name>
<dbReference type="Proteomes" id="UP001302652">
    <property type="component" value="Chromosome 3"/>
</dbReference>
<evidence type="ECO:0000313" key="2">
    <source>
        <dbReference type="EMBL" id="WOD13988.1"/>
    </source>
</evidence>
<evidence type="ECO:0000313" key="3">
    <source>
        <dbReference type="Proteomes" id="UP001302652"/>
    </source>
</evidence>